<dbReference type="Pfam" id="PF00903">
    <property type="entry name" value="Glyoxalase"/>
    <property type="match status" value="1"/>
</dbReference>
<evidence type="ECO:0000313" key="2">
    <source>
        <dbReference type="EMBL" id="RKN81156.1"/>
    </source>
</evidence>
<feature type="domain" description="VOC" evidence="1">
    <location>
        <begin position="21"/>
        <end position="139"/>
    </location>
</feature>
<dbReference type="PROSITE" id="PS51819">
    <property type="entry name" value="VOC"/>
    <property type="match status" value="1"/>
</dbReference>
<dbReference type="PANTHER" id="PTHR33993">
    <property type="entry name" value="GLYOXALASE-RELATED"/>
    <property type="match status" value="1"/>
</dbReference>
<dbReference type="InterPro" id="IPR004360">
    <property type="entry name" value="Glyas_Fos-R_dOase_dom"/>
</dbReference>
<dbReference type="AlphaFoldDB" id="A0A3B0CDX6"/>
<comment type="caution">
    <text evidence="2">The sequence shown here is derived from an EMBL/GenBank/DDBJ whole genome shotgun (WGS) entry which is preliminary data.</text>
</comment>
<sequence length="140" mass="15310">MNSLNIGQSLLTIKNKRMKNVINWFNLPSTDFNRAIKFYSEVLEIEMMRMPSPDGFENAFFSNPQNGGVSGSIGSNPQQKPGVEGATIYFDVNGRLDAVLDRVISNGGQIVMSKMNIGEFGTIAMATDTEGNLIGFHSAQ</sequence>
<protein>
    <submittedName>
        <fullName evidence="2">VOC family protein</fullName>
    </submittedName>
</protein>
<dbReference type="InterPro" id="IPR029068">
    <property type="entry name" value="Glyas_Bleomycin-R_OHBP_Dase"/>
</dbReference>
<dbReference type="InterPro" id="IPR037523">
    <property type="entry name" value="VOC_core"/>
</dbReference>
<accession>A0A3B0CDX6</accession>
<gene>
    <name evidence="2" type="ORF">D7Z94_09440</name>
</gene>
<dbReference type="Gene3D" id="3.10.180.10">
    <property type="entry name" value="2,3-Dihydroxybiphenyl 1,2-Dioxygenase, domain 1"/>
    <property type="match status" value="1"/>
</dbReference>
<dbReference type="InterPro" id="IPR052164">
    <property type="entry name" value="Anthracycline_SecMetBiosynth"/>
</dbReference>
<name>A0A3B0CDX6_9FLAO</name>
<evidence type="ECO:0000259" key="1">
    <source>
        <dbReference type="PROSITE" id="PS51819"/>
    </source>
</evidence>
<proteinExistence type="predicted"/>
<evidence type="ECO:0000313" key="3">
    <source>
        <dbReference type="Proteomes" id="UP000276603"/>
    </source>
</evidence>
<dbReference type="CDD" id="cd07247">
    <property type="entry name" value="SgaA_N_like"/>
    <property type="match status" value="1"/>
</dbReference>
<dbReference type="Proteomes" id="UP000276603">
    <property type="component" value="Unassembled WGS sequence"/>
</dbReference>
<keyword evidence="3" id="KW-1185">Reference proteome</keyword>
<dbReference type="EMBL" id="RBCJ01000002">
    <property type="protein sequence ID" value="RKN81156.1"/>
    <property type="molecule type" value="Genomic_DNA"/>
</dbReference>
<dbReference type="PANTHER" id="PTHR33993:SF2">
    <property type="entry name" value="VOC DOMAIN-CONTAINING PROTEIN"/>
    <property type="match status" value="1"/>
</dbReference>
<reference evidence="2 3" key="1">
    <citation type="submission" date="2018-10" db="EMBL/GenBank/DDBJ databases">
        <title>Ulvibacterium marinum gen. nov., sp. nov., a novel marine bacterium of the family Flavobacteriaceae, isolated from a culture of the green alga Ulva prolifera.</title>
        <authorList>
            <person name="Zhang Z."/>
        </authorList>
    </citation>
    <scope>NUCLEOTIDE SEQUENCE [LARGE SCALE GENOMIC DNA]</scope>
    <source>
        <strain evidence="2 3">CCMM003</strain>
    </source>
</reference>
<organism evidence="2 3">
    <name type="scientific">Ulvibacterium marinum</name>
    <dbReference type="NCBI Taxonomy" id="2419782"/>
    <lineage>
        <taxon>Bacteria</taxon>
        <taxon>Pseudomonadati</taxon>
        <taxon>Bacteroidota</taxon>
        <taxon>Flavobacteriia</taxon>
        <taxon>Flavobacteriales</taxon>
        <taxon>Flavobacteriaceae</taxon>
        <taxon>Ulvibacterium</taxon>
    </lineage>
</organism>
<dbReference type="SUPFAM" id="SSF54593">
    <property type="entry name" value="Glyoxalase/Bleomycin resistance protein/Dihydroxybiphenyl dioxygenase"/>
    <property type="match status" value="1"/>
</dbReference>